<feature type="region of interest" description="Disordered" evidence="3">
    <location>
        <begin position="218"/>
        <end position="247"/>
    </location>
</feature>
<feature type="compositionally biased region" description="Polar residues" evidence="3">
    <location>
        <begin position="27"/>
        <end position="36"/>
    </location>
</feature>
<feature type="compositionally biased region" description="Polar residues" evidence="3">
    <location>
        <begin position="93"/>
        <end position="122"/>
    </location>
</feature>
<dbReference type="PANTHER" id="PTHR37534">
    <property type="entry name" value="TRANSCRIPTIONAL ACTIVATOR PROTEIN UGA3"/>
    <property type="match status" value="1"/>
</dbReference>
<protein>
    <submittedName>
        <fullName evidence="4">Uncharacterized protein</fullName>
    </submittedName>
</protein>
<evidence type="ECO:0000256" key="2">
    <source>
        <dbReference type="ARBA" id="ARBA00023242"/>
    </source>
</evidence>
<dbReference type="EMBL" id="LN483142">
    <property type="protein sequence ID" value="CED83509.1"/>
    <property type="molecule type" value="Genomic_DNA"/>
</dbReference>
<accession>A0A0F7SS65</accession>
<feature type="region of interest" description="Disordered" evidence="3">
    <location>
        <begin position="22"/>
        <end position="41"/>
    </location>
</feature>
<feature type="compositionally biased region" description="Basic and acidic residues" evidence="3">
    <location>
        <begin position="68"/>
        <end position="80"/>
    </location>
</feature>
<reference evidence="4" key="1">
    <citation type="submission" date="2014-08" db="EMBL/GenBank/DDBJ databases">
        <authorList>
            <person name="Sharma Rahul"/>
            <person name="Thines Marco"/>
        </authorList>
    </citation>
    <scope>NUCLEOTIDE SEQUENCE</scope>
</reference>
<evidence type="ECO:0000256" key="3">
    <source>
        <dbReference type="SAM" id="MobiDB-lite"/>
    </source>
</evidence>
<dbReference type="GO" id="GO:0005634">
    <property type="term" value="C:nucleus"/>
    <property type="evidence" value="ECO:0007669"/>
    <property type="project" value="UniProtKB-SubCell"/>
</dbReference>
<organism evidence="4">
    <name type="scientific">Phaffia rhodozyma</name>
    <name type="common">Yeast</name>
    <name type="synonym">Xanthophyllomyces dendrorhous</name>
    <dbReference type="NCBI Taxonomy" id="264483"/>
    <lineage>
        <taxon>Eukaryota</taxon>
        <taxon>Fungi</taxon>
        <taxon>Dikarya</taxon>
        <taxon>Basidiomycota</taxon>
        <taxon>Agaricomycotina</taxon>
        <taxon>Tremellomycetes</taxon>
        <taxon>Cystofilobasidiales</taxon>
        <taxon>Mrakiaceae</taxon>
        <taxon>Phaffia</taxon>
    </lineage>
</organism>
<feature type="region of interest" description="Disordered" evidence="3">
    <location>
        <begin position="68"/>
        <end position="122"/>
    </location>
</feature>
<feature type="compositionally biased region" description="Polar residues" evidence="3">
    <location>
        <begin position="225"/>
        <end position="243"/>
    </location>
</feature>
<dbReference type="InterPro" id="IPR021858">
    <property type="entry name" value="Fun_TF"/>
</dbReference>
<evidence type="ECO:0000313" key="4">
    <source>
        <dbReference type="EMBL" id="CED83509.1"/>
    </source>
</evidence>
<dbReference type="Pfam" id="PF11951">
    <property type="entry name" value="Fungal_trans_2"/>
    <property type="match status" value="1"/>
</dbReference>
<dbReference type="AlphaFoldDB" id="A0A0F7SS65"/>
<proteinExistence type="predicted"/>
<evidence type="ECO:0000256" key="1">
    <source>
        <dbReference type="ARBA" id="ARBA00004123"/>
    </source>
</evidence>
<sequence>MITLTSLNNSVESLLLTETTTTVSSTKMSGQTPSRSRTVRKKKCDEQWDRAGICTRCRVGKYTCVKESTRPSRSRRELDRPATPNLLDESSLRPVSSQQLSDQNPPEQPTAGSSKLPSTLESSTVYPLSSLPSLQSSSYDQGNHNNSFSVSSLQSDSLSNYPLIDFSPLPSFLFPTGFESDLSLPELLGTIDASSSRMEALPSLLLSPRSEAEIQQIYQNERYPNPNTTSTTGSKEPSNPSDSGEQKDRQFYSMDVFSSVNAAPFISRHAASPQQIRSDVAGFSAVQPEHSGQDDLSTHSSEDRLGASTLIEMREFANEWWTFYNSLNESYFSSIPIPARTIVKKYMFDSMLTAHSDVNRGAISAWCSSHYSMLLAKERNPAWEEWHDKAGRYYQQTVLLLEDKAYGLKNRLGAVLDLRLAQIDRHGTTPAYFLLLTAQEFLRELLGPDHLEFDFGKTATVESLAFRAYIYSDVFRTVALSKRRTFFRVFNDTSPTTYAEDGTDKLTTVNERTLSVHLGLPAELLCCFAEISNAVVDESEARNADPERIQSKVNAIKTRIEAFESDAVLARNTAGPGNSAEVISDLATQETWRHAALIYLFSSLAQLGSLALPLRQSLSQILLLSSSLSQPSTRHPASNIFRSSSRNAIWFLASTIAVTETDREACRQGLLEGERSELDREQLRAVERLWREVDEKGVAPACWREFLEEQQMKVGFFI</sequence>
<dbReference type="PANTHER" id="PTHR37534:SF46">
    <property type="entry name" value="ZN(II)2CYS6 TRANSCRIPTION FACTOR (EUROFUNG)"/>
    <property type="match status" value="1"/>
</dbReference>
<keyword evidence="2" id="KW-0539">Nucleus</keyword>
<comment type="subcellular location">
    <subcellularLocation>
        <location evidence="1">Nucleus</location>
    </subcellularLocation>
</comment>
<name>A0A0F7SS65_PHARH</name>